<dbReference type="Pfam" id="PF13604">
    <property type="entry name" value="AAA_30"/>
    <property type="match status" value="1"/>
</dbReference>
<dbReference type="RefSeq" id="WP_011308732.1">
    <property type="nucleotide sequence ID" value="NC_007356.1"/>
</dbReference>
<dbReference type="KEGG" id="deh:cbdbA111"/>
<dbReference type="Gene3D" id="3.90.1750.20">
    <property type="entry name" value="Putative Large Serine Recombinase, Chain B, Domain 2"/>
    <property type="match status" value="1"/>
</dbReference>
<dbReference type="InterPro" id="IPR003593">
    <property type="entry name" value="AAA+_ATPase"/>
</dbReference>
<dbReference type="InterPro" id="IPR011109">
    <property type="entry name" value="DNA_bind_recombinase_dom"/>
</dbReference>
<dbReference type="InterPro" id="IPR027785">
    <property type="entry name" value="UvrD-like_helicase_C"/>
</dbReference>
<keyword evidence="4" id="KW-0540">Nuclease</keyword>
<dbReference type="Pfam" id="PF13538">
    <property type="entry name" value="UvrD_C_2"/>
    <property type="match status" value="1"/>
</dbReference>
<dbReference type="PANTHER" id="PTHR30461">
    <property type="entry name" value="DNA-INVERTASE FROM LAMBDOID PROPHAGE"/>
    <property type="match status" value="1"/>
</dbReference>
<keyword evidence="1" id="KW-0238">DNA-binding</keyword>
<dbReference type="Pfam" id="PF13408">
    <property type="entry name" value="Zn_ribbon_recom"/>
    <property type="match status" value="1"/>
</dbReference>
<keyword evidence="4" id="KW-0378">Hydrolase</keyword>
<dbReference type="SUPFAM" id="SSF52540">
    <property type="entry name" value="P-loop containing nucleoside triphosphate hydrolases"/>
    <property type="match status" value="2"/>
</dbReference>
<dbReference type="CDD" id="cd17933">
    <property type="entry name" value="DEXSc_RecD-like"/>
    <property type="match status" value="1"/>
</dbReference>
<feature type="domain" description="AAA+ ATPase" evidence="3">
    <location>
        <begin position="638"/>
        <end position="776"/>
    </location>
</feature>
<dbReference type="Proteomes" id="UP000000433">
    <property type="component" value="Chromosome"/>
</dbReference>
<dbReference type="Gene3D" id="3.40.50.300">
    <property type="entry name" value="P-loop containing nucleotide triphosphate hydrolases"/>
    <property type="match status" value="2"/>
</dbReference>
<proteinExistence type="predicted"/>
<dbReference type="InterPro" id="IPR038109">
    <property type="entry name" value="DNA_bind_recomb_sf"/>
</dbReference>
<dbReference type="SMART" id="SM00382">
    <property type="entry name" value="AAA"/>
    <property type="match status" value="1"/>
</dbReference>
<evidence type="ECO:0000259" key="3">
    <source>
        <dbReference type="SMART" id="SM00382"/>
    </source>
</evidence>
<dbReference type="InterPro" id="IPR050639">
    <property type="entry name" value="SSR_resolvase"/>
</dbReference>
<evidence type="ECO:0000256" key="2">
    <source>
        <dbReference type="ARBA" id="ARBA00023172"/>
    </source>
</evidence>
<dbReference type="InterPro" id="IPR025827">
    <property type="entry name" value="Zn_ribbon_recom_dom"/>
</dbReference>
<dbReference type="PANTHER" id="PTHR30461:SF2">
    <property type="entry name" value="SERINE RECOMBINASE PINE-RELATED"/>
    <property type="match status" value="1"/>
</dbReference>
<evidence type="ECO:0000313" key="4">
    <source>
        <dbReference type="EMBL" id="CAI82374.1"/>
    </source>
</evidence>
<dbReference type="Pfam" id="PF07508">
    <property type="entry name" value="Recombinase"/>
    <property type="match status" value="1"/>
</dbReference>
<dbReference type="EMBL" id="AJ965256">
    <property type="protein sequence ID" value="CAI82374.1"/>
    <property type="molecule type" value="Genomic_DNA"/>
</dbReference>
<keyword evidence="2" id="KW-0233">DNA recombination</keyword>
<dbReference type="InterPro" id="IPR027417">
    <property type="entry name" value="P-loop_NTPase"/>
</dbReference>
<accession>A0A916KLJ5</accession>
<reference evidence="4 5" key="1">
    <citation type="journal article" date="2005" name="Nat. Biotechnol.">
        <title>Genome sequence of the chlorinated compound-respiring bacterium Dehalococcoides species strain CBDB1.</title>
        <authorList>
            <person name="Kube M."/>
            <person name="Beck A."/>
            <person name="Zinder S.H."/>
            <person name="Kuhl H."/>
            <person name="Reinhardt R."/>
            <person name="Adrian L."/>
        </authorList>
    </citation>
    <scope>NUCLEOTIDE SEQUENCE [LARGE SCALE GENOMIC DNA]</scope>
    <source>
        <strain evidence="4 5">CBDB1</strain>
    </source>
</reference>
<keyword evidence="4" id="KW-0269">Exonuclease</keyword>
<dbReference type="GO" id="GO:0003677">
    <property type="term" value="F:DNA binding"/>
    <property type="evidence" value="ECO:0007669"/>
    <property type="project" value="UniProtKB-KW"/>
</dbReference>
<dbReference type="CDD" id="cd18809">
    <property type="entry name" value="SF1_C_RecD"/>
    <property type="match status" value="1"/>
</dbReference>
<sequence>MVKLPLKHLSVRVPWHDNGWNGTVCKNPRDNGSCLALKNIQPTKDADYEEKIAGCPFSNIDVDKRPPCVSERVSFMCPDKLQRETKHPYSDSHEDYKHYRNTFINLPPYSSAIVPFRWMMRNTNTYQSEIADLNGVKYDPSKEPDLGFPSRWVQFHENQRELLDTFISAIQPEESLIFFYAKHVPLSEAANRILIGVGHVKSIFPVQEYDCEPKIPGKQSYIWERVVEHSIRGNWENGFTGGFILPYQELLDLQGNGKEIDLESFIAPASNWDEFSYGAEHVSHSTAIDALHTLANTLKIMEQPLGRSFDTQYKWIDDRISELWKMRGAFPGIGPVLTAFGLKEGNFIAWEISKKIENEQPEPELFNSWLVVEQMFNNPGSVLPIHLAKKVGSVVRAAWKGLDPDTKEYFMLLSRLELNNEQADAFFDADNRIKNGFEAHTTKEYLENPYLLFEASTGCQTQVTLSMVDKAVIPTDSIRRALPLPELSAIDDPLDGRRLRAVIIQVMEDAAIEGHSLLPEYLLIERANALALEPKISIKTHILQAIKNYLNPKVQVTEATEELPKFYQLLRLIEIKKVIQDFVEKRHTKGQSLIIEADWQELVNQKLGPIDQKLPEYIKVNEKKARIEKTVALGELAKGRFSVMVGPAGTGKTTVLDILCNLPEIKSKGVLKLAPTGKARVKLGLGAKTLAQFLYEYKRYDPQSNRCFMKDGDYYSEAKTVIVDEASMLTEDQLAALINCLSGVERFILVGDFRQLPPIGTGRPFVDIVNYLEGGFDSQLWPRSGKGYAELTVVCRQKPSGVSNECERMDIRLARAFSGKHEQDEGDIFEILSGQPEYPELKLIQWDTPSELETKLQTTIESELNIKSEQRVKDFDKSLGGENWSVESKLAVKSSFKKDKSKSIESWQILSPVRGHGHGIIAINQAIQKTYRYDIKKLAYDYRAKRIPKPRGNDCIVYGDKVINNRNMSWRGKFDNVYPDNEDCLKYIANGEIGLVIGKYRKQYETWRGELPTEVVFSSQPEYVYKFTSYYFREEAESPLELAYAITVHKSQGSGFQTVFLILPSPCMLLSRELLYTALTRQEDRVLLFHQGEFRDLKKFTSGEFSEIAKGLNRDGVPAPAGGKWGKQRLHKILTNEAYTGRLIWGKAHKGKTSLPPVIKDNAWPAIVDKSVFENVQVTLSERAPKVTHPRVASSNYLLSGLVRCRNCGASYIGYGAKSGQFHYYVCGTAYSKGKEACPSQHLPREKLERFVTDKIKGYILTDGHLLDLIKQSNEAFDVADNKRKERVGVIDKEIEQWEGRLERLYEFVETKKIEPDRMAQRIADVQDKLNLMRQAKLDLENGQGANRAAYIDPQKVLSYVAELRHFLDERGLFERKAFLRSFIEQIRVGDNKVTLDYTLPLAPANIKQETVSVLDIVSSAPP</sequence>
<name>A0A916KLJ5_DEHMC</name>
<gene>
    <name evidence="4" type="ordered locus">cbdbA111</name>
</gene>
<organism evidence="4 5">
    <name type="scientific">Dehalococcoides mccartyi (strain CBDB1)</name>
    <dbReference type="NCBI Taxonomy" id="255470"/>
    <lineage>
        <taxon>Bacteria</taxon>
        <taxon>Bacillati</taxon>
        <taxon>Chloroflexota</taxon>
        <taxon>Dehalococcoidia</taxon>
        <taxon>Dehalococcoidales</taxon>
        <taxon>Dehalococcoidaceae</taxon>
        <taxon>Dehalococcoides</taxon>
    </lineage>
</organism>
<dbReference type="GO" id="GO:0004527">
    <property type="term" value="F:exonuclease activity"/>
    <property type="evidence" value="ECO:0007669"/>
    <property type="project" value="UniProtKB-KW"/>
</dbReference>
<dbReference type="GO" id="GO:0000150">
    <property type="term" value="F:DNA strand exchange activity"/>
    <property type="evidence" value="ECO:0007669"/>
    <property type="project" value="InterPro"/>
</dbReference>
<evidence type="ECO:0000313" key="5">
    <source>
        <dbReference type="Proteomes" id="UP000000433"/>
    </source>
</evidence>
<keyword evidence="5" id="KW-1185">Reference proteome</keyword>
<protein>
    <submittedName>
        <fullName evidence="4">Atp-dependent exodnase, exonuclease v</fullName>
    </submittedName>
</protein>
<evidence type="ECO:0000256" key="1">
    <source>
        <dbReference type="ARBA" id="ARBA00023125"/>
    </source>
</evidence>